<dbReference type="PANTHER" id="PTHR10204">
    <property type="entry name" value="NAD P H OXIDOREDUCTASE-RELATED"/>
    <property type="match status" value="1"/>
</dbReference>
<sequence length="198" mass="22623">MNISAILGHPNKGSFNHAIAETIVETLRNNGHWVNFHDLYEENFNPVVTSEELESSKSHDPLVETHCDEIKQAEGIVIVHPNWWGQPPAMLKGWIDRVIRPGVAYRFDEEDNGGGLPTGLLKARIGVVFNTSNTLAEREVSIFGDPLENIWKSCVFEFCGVNRFDRRMYRVIADSTPEERMGWLQDTKHLINKHFPKE</sequence>
<name>A0ABV6JB23_9BACL</name>
<organism evidence="4 5">
    <name type="scientific">Paenibacillus mendelii</name>
    <dbReference type="NCBI Taxonomy" id="206163"/>
    <lineage>
        <taxon>Bacteria</taxon>
        <taxon>Bacillati</taxon>
        <taxon>Bacillota</taxon>
        <taxon>Bacilli</taxon>
        <taxon>Bacillales</taxon>
        <taxon>Paenibacillaceae</taxon>
        <taxon>Paenibacillus</taxon>
    </lineage>
</organism>
<dbReference type="Pfam" id="PF02525">
    <property type="entry name" value="Flavodoxin_2"/>
    <property type="match status" value="1"/>
</dbReference>
<evidence type="ECO:0000256" key="1">
    <source>
        <dbReference type="ARBA" id="ARBA00006252"/>
    </source>
</evidence>
<evidence type="ECO:0000313" key="5">
    <source>
        <dbReference type="Proteomes" id="UP001589818"/>
    </source>
</evidence>
<gene>
    <name evidence="4" type="ORF">ACFFJ8_17125</name>
</gene>
<evidence type="ECO:0000313" key="4">
    <source>
        <dbReference type="EMBL" id="MFC0393091.1"/>
    </source>
</evidence>
<feature type="domain" description="Flavodoxin-like fold" evidence="3">
    <location>
        <begin position="1"/>
        <end position="165"/>
    </location>
</feature>
<dbReference type="InterPro" id="IPR029039">
    <property type="entry name" value="Flavoprotein-like_sf"/>
</dbReference>
<comment type="caution">
    <text evidence="4">The sequence shown here is derived from an EMBL/GenBank/DDBJ whole genome shotgun (WGS) entry which is preliminary data.</text>
</comment>
<dbReference type="InterPro" id="IPR003680">
    <property type="entry name" value="Flavodoxin_fold"/>
</dbReference>
<dbReference type="EC" id="1.-.-.-" evidence="4"/>
<reference evidence="4 5" key="1">
    <citation type="submission" date="2024-09" db="EMBL/GenBank/DDBJ databases">
        <authorList>
            <person name="Sun Q."/>
            <person name="Mori K."/>
        </authorList>
    </citation>
    <scope>NUCLEOTIDE SEQUENCE [LARGE SCALE GENOMIC DNA]</scope>
    <source>
        <strain evidence="4 5">CCM 4839</strain>
    </source>
</reference>
<dbReference type="EMBL" id="JBHLVF010000028">
    <property type="protein sequence ID" value="MFC0393091.1"/>
    <property type="molecule type" value="Genomic_DNA"/>
</dbReference>
<dbReference type="Proteomes" id="UP001589818">
    <property type="component" value="Unassembled WGS sequence"/>
</dbReference>
<comment type="similarity">
    <text evidence="1">Belongs to the NAD(P)H dehydrogenase (quinone) family.</text>
</comment>
<dbReference type="Gene3D" id="3.40.50.360">
    <property type="match status" value="1"/>
</dbReference>
<proteinExistence type="inferred from homology"/>
<dbReference type="GO" id="GO:0016491">
    <property type="term" value="F:oxidoreductase activity"/>
    <property type="evidence" value="ECO:0007669"/>
    <property type="project" value="UniProtKB-KW"/>
</dbReference>
<evidence type="ECO:0000256" key="2">
    <source>
        <dbReference type="ARBA" id="ARBA00023002"/>
    </source>
</evidence>
<dbReference type="SUPFAM" id="SSF52218">
    <property type="entry name" value="Flavoproteins"/>
    <property type="match status" value="1"/>
</dbReference>
<dbReference type="RefSeq" id="WP_204818921.1">
    <property type="nucleotide sequence ID" value="NZ_JANHOF010000016.1"/>
</dbReference>
<dbReference type="InterPro" id="IPR051545">
    <property type="entry name" value="NAD(P)H_dehydrogenase_qn"/>
</dbReference>
<dbReference type="PANTHER" id="PTHR10204:SF34">
    <property type="entry name" value="NAD(P)H DEHYDROGENASE [QUINONE] 1 ISOFORM 1"/>
    <property type="match status" value="1"/>
</dbReference>
<keyword evidence="5" id="KW-1185">Reference proteome</keyword>
<dbReference type="EC" id="1.6.99.-" evidence="4"/>
<evidence type="ECO:0000259" key="3">
    <source>
        <dbReference type="Pfam" id="PF02525"/>
    </source>
</evidence>
<protein>
    <submittedName>
        <fullName evidence="4">NAD(P)H-dependent oxidoreductase</fullName>
        <ecNumber evidence="4">1.-.-.-</ecNumber>
        <ecNumber evidence="4">1.6.99.-</ecNumber>
    </submittedName>
</protein>
<keyword evidence="2 4" id="KW-0560">Oxidoreductase</keyword>
<accession>A0ABV6JB23</accession>